<keyword evidence="19" id="KW-1185">Reference proteome</keyword>
<gene>
    <name evidence="18" type="ORF">BEMITA_LOCUS11770</name>
</gene>
<dbReference type="FunFam" id="3.90.930.40:FF:000001">
    <property type="entry name" value="ribosomal oxygenase 1 isoform X1"/>
    <property type="match status" value="1"/>
</dbReference>
<keyword evidence="11 14" id="KW-0539">Nucleus</keyword>
<dbReference type="KEGG" id="btab:109041551"/>
<dbReference type="InterPro" id="IPR049043">
    <property type="entry name" value="WHD_RIOX1"/>
</dbReference>
<evidence type="ECO:0000256" key="6">
    <source>
        <dbReference type="ARBA" id="ARBA00022964"/>
    </source>
</evidence>
<evidence type="ECO:0000256" key="11">
    <source>
        <dbReference type="ARBA" id="ARBA00023242"/>
    </source>
</evidence>
<dbReference type="SUPFAM" id="SSF51197">
    <property type="entry name" value="Clavaminate synthase-like"/>
    <property type="match status" value="1"/>
</dbReference>
<evidence type="ECO:0000313" key="19">
    <source>
        <dbReference type="Proteomes" id="UP001152759"/>
    </source>
</evidence>
<dbReference type="EC" id="1.14.11.27" evidence="14"/>
<evidence type="ECO:0000256" key="15">
    <source>
        <dbReference type="SAM" id="Coils"/>
    </source>
</evidence>
<keyword evidence="15" id="KW-0175">Coiled coil</keyword>
<comment type="subcellular location">
    <subcellularLocation>
        <location evidence="1 14">Nucleus</location>
    </subcellularLocation>
</comment>
<dbReference type="GO" id="GO:0005506">
    <property type="term" value="F:iron ion binding"/>
    <property type="evidence" value="ECO:0007669"/>
    <property type="project" value="UniProtKB-UniRule"/>
</dbReference>
<dbReference type="PROSITE" id="PS51184">
    <property type="entry name" value="JMJC"/>
    <property type="match status" value="1"/>
</dbReference>
<evidence type="ECO:0000256" key="7">
    <source>
        <dbReference type="ARBA" id="ARBA00023002"/>
    </source>
</evidence>
<evidence type="ECO:0000256" key="2">
    <source>
        <dbReference type="ARBA" id="ARBA00010309"/>
    </source>
</evidence>
<evidence type="ECO:0000256" key="3">
    <source>
        <dbReference type="ARBA" id="ARBA00022491"/>
    </source>
</evidence>
<proteinExistence type="inferred from homology"/>
<evidence type="ECO:0000256" key="8">
    <source>
        <dbReference type="ARBA" id="ARBA00023004"/>
    </source>
</evidence>
<evidence type="ECO:0000256" key="10">
    <source>
        <dbReference type="ARBA" id="ARBA00023163"/>
    </source>
</evidence>
<evidence type="ECO:0000256" key="16">
    <source>
        <dbReference type="SAM" id="MobiDB-lite"/>
    </source>
</evidence>
<reference evidence="18" key="1">
    <citation type="submission" date="2021-12" db="EMBL/GenBank/DDBJ databases">
        <authorList>
            <person name="King R."/>
        </authorList>
    </citation>
    <scope>NUCLEOTIDE SEQUENCE</scope>
</reference>
<evidence type="ECO:0000256" key="1">
    <source>
        <dbReference type="ARBA" id="ARBA00004123"/>
    </source>
</evidence>
<dbReference type="GO" id="GO:0032453">
    <property type="term" value="F:histone H3K4 demethylase activity"/>
    <property type="evidence" value="ECO:0007669"/>
    <property type="project" value="TreeGrafter"/>
</dbReference>
<comment type="function">
    <text evidence="12">Oxygenase that can act as both a histone lysine demethylase and a ribosomal histidine hydroxylase. Specifically demethylates 'Lys-4' (H3K4me) and 'Lys-36' (H3K36me) of histone H3, thereby playing a central role in histone code.</text>
</comment>
<dbReference type="Proteomes" id="UP001152759">
    <property type="component" value="Chromosome 7"/>
</dbReference>
<dbReference type="Gene3D" id="3.90.930.40">
    <property type="match status" value="1"/>
</dbReference>
<dbReference type="InterPro" id="IPR039994">
    <property type="entry name" value="NO66-like"/>
</dbReference>
<dbReference type="Gene3D" id="1.10.10.1500">
    <property type="entry name" value="JmjC domain-containing ribosomal oxygenase (ROX), dimer domain"/>
    <property type="match status" value="1"/>
</dbReference>
<comment type="similarity">
    <text evidence="2">Belongs to the ROX family. NO66 subfamily.</text>
</comment>
<feature type="compositionally biased region" description="Basic residues" evidence="16">
    <location>
        <begin position="72"/>
        <end position="88"/>
    </location>
</feature>
<keyword evidence="5" id="KW-0156">Chromatin regulator</keyword>
<dbReference type="GO" id="GO:0140680">
    <property type="term" value="F:histone H3K36me/H3K36me2 demethylase activity"/>
    <property type="evidence" value="ECO:0007669"/>
    <property type="project" value="UniProtKB-EC"/>
</dbReference>
<dbReference type="AlphaFoldDB" id="A0A9P0AM01"/>
<sequence length="631" mass="71562">MDTPLSAFATYKAMKPAAATHISKKKKRKLKKKYEESEAVNGDSFAENGVSESGELIGLSNGEGPSNTDGKIKKRKKKLKNKSNKKLKFQNDLPAVGEEASMNGNAKIKLKKKIHNDELESENDENDDDVEAVDSNDDFEIVPVAFDNAKLQTTKDKKKQKMKSKKADFTHDSTKSGEDVVNWMISPLSIEDFMSKTWEKEPVFVCRKTPDYYSALLSTPQIDEMLRNNSIIFGKNLDVTSYTNGERETHNSVGRALPHVVWDFYENKCSIRLLNPQTYCKNLHTVNAMMQEYFGCFVGANAYLTPPDSQGFAPHFDDIEAFILQIEGQKKWKVYKPRLPAEELPRFSSRNLTEEELDEPVMEVTLKAGDMLYFPRGYIHQGCTDPDYHSLHVTISVYQRNSFADLLEKALPVALHSAIKSDIELRKGLPLNMINQFGFAQSGETSDEKRQLIEHVKSLLHRVVDYIDLDSAVDSVATSFMHDALPPVLTLEELSCTVDSGLRMTHEGHVINRVQLDPSSSIKFIRRHCCRLVQEESEPDEETGLRELEARLYYTLENSLEYHGNDPQFLVVPDSLVGCVISLIKSYPKFVKIEDLGHSNEDEILQLLTDFWEHGLLLTEEPLVPIEEPTE</sequence>
<evidence type="ECO:0000256" key="14">
    <source>
        <dbReference type="RuleBase" id="RU366061"/>
    </source>
</evidence>
<organism evidence="18 19">
    <name type="scientific">Bemisia tabaci</name>
    <name type="common">Sweetpotato whitefly</name>
    <name type="synonym">Aleurodes tabaci</name>
    <dbReference type="NCBI Taxonomy" id="7038"/>
    <lineage>
        <taxon>Eukaryota</taxon>
        <taxon>Metazoa</taxon>
        <taxon>Ecdysozoa</taxon>
        <taxon>Arthropoda</taxon>
        <taxon>Hexapoda</taxon>
        <taxon>Insecta</taxon>
        <taxon>Pterygota</taxon>
        <taxon>Neoptera</taxon>
        <taxon>Paraneoptera</taxon>
        <taxon>Hemiptera</taxon>
        <taxon>Sternorrhyncha</taxon>
        <taxon>Aleyrodoidea</taxon>
        <taxon>Aleyrodidae</taxon>
        <taxon>Aleyrodinae</taxon>
        <taxon>Bemisia</taxon>
    </lineage>
</organism>
<dbReference type="Pfam" id="PF08007">
    <property type="entry name" value="JmjC_2"/>
    <property type="match status" value="1"/>
</dbReference>
<evidence type="ECO:0000256" key="12">
    <source>
        <dbReference type="ARBA" id="ARBA00025670"/>
    </source>
</evidence>
<dbReference type="Gene3D" id="2.60.120.650">
    <property type="entry name" value="Cupin"/>
    <property type="match status" value="1"/>
</dbReference>
<protein>
    <recommendedName>
        <fullName evidence="14">Bifunctional lysine-specific demethylase and histidyl-hydroxylase</fullName>
        <ecNumber evidence="14">1.14.11.27</ecNumber>
    </recommendedName>
</protein>
<evidence type="ECO:0000256" key="9">
    <source>
        <dbReference type="ARBA" id="ARBA00023015"/>
    </source>
</evidence>
<evidence type="ECO:0000256" key="5">
    <source>
        <dbReference type="ARBA" id="ARBA00022853"/>
    </source>
</evidence>
<comment type="cofactor">
    <cofactor evidence="14">
        <name>Fe(2+)</name>
        <dbReference type="ChEBI" id="CHEBI:29033"/>
    </cofactor>
    <text evidence="14">Binds 1 Fe(2+) ion per subunit.</text>
</comment>
<keyword evidence="4 14" id="KW-0479">Metal-binding</keyword>
<feature type="region of interest" description="Disordered" evidence="16">
    <location>
        <begin position="20"/>
        <end position="94"/>
    </location>
</feature>
<keyword evidence="7 14" id="KW-0560">Oxidoreductase</keyword>
<keyword evidence="3" id="KW-0678">Repressor</keyword>
<dbReference type="PANTHER" id="PTHR13096">
    <property type="entry name" value="MINA53 MYC INDUCED NUCLEAR ANTIGEN"/>
    <property type="match status" value="1"/>
</dbReference>
<dbReference type="PANTHER" id="PTHR13096:SF8">
    <property type="entry name" value="RIBOSOMAL OXYGENASE 1"/>
    <property type="match status" value="1"/>
</dbReference>
<comment type="catalytic activity">
    <reaction evidence="13 14">
        <text>N(6),N(6)-dimethyl-L-lysyl(36)-[histone H3] + 2 2-oxoglutarate + 2 O2 = L-lysyl(36)-[histone H3] + 2 formaldehyde + 2 succinate + 2 CO2</text>
        <dbReference type="Rhea" id="RHEA:42032"/>
        <dbReference type="Rhea" id="RHEA-COMP:9785"/>
        <dbReference type="Rhea" id="RHEA-COMP:9787"/>
        <dbReference type="ChEBI" id="CHEBI:15379"/>
        <dbReference type="ChEBI" id="CHEBI:16526"/>
        <dbReference type="ChEBI" id="CHEBI:16810"/>
        <dbReference type="ChEBI" id="CHEBI:16842"/>
        <dbReference type="ChEBI" id="CHEBI:29969"/>
        <dbReference type="ChEBI" id="CHEBI:30031"/>
        <dbReference type="ChEBI" id="CHEBI:61976"/>
        <dbReference type="EC" id="1.14.11.27"/>
    </reaction>
</comment>
<accession>A0A9P0AM01</accession>
<feature type="compositionally biased region" description="Basic residues" evidence="16">
    <location>
        <begin position="22"/>
        <end position="32"/>
    </location>
</feature>
<keyword evidence="8 14" id="KW-0408">Iron</keyword>
<dbReference type="Pfam" id="PF21233">
    <property type="entry name" value="WHD_RIOX1"/>
    <property type="match status" value="1"/>
</dbReference>
<keyword evidence="10 14" id="KW-0804">Transcription</keyword>
<keyword evidence="6 14" id="KW-0223">Dioxygenase</keyword>
<name>A0A9P0AM01_BEMTA</name>
<dbReference type="InterPro" id="IPR003347">
    <property type="entry name" value="JmjC_dom"/>
</dbReference>
<dbReference type="FunFam" id="2.60.120.650:FF:000013">
    <property type="entry name" value="Ribosomal oxygenase 1"/>
    <property type="match status" value="1"/>
</dbReference>
<feature type="coiled-coil region" evidence="15">
    <location>
        <begin position="105"/>
        <end position="168"/>
    </location>
</feature>
<evidence type="ECO:0000256" key="13">
    <source>
        <dbReference type="ARBA" id="ARBA00047915"/>
    </source>
</evidence>
<evidence type="ECO:0000313" key="18">
    <source>
        <dbReference type="EMBL" id="CAH0393355.1"/>
    </source>
</evidence>
<feature type="domain" description="JmjC" evidence="17">
    <location>
        <begin position="275"/>
        <end position="414"/>
    </location>
</feature>
<dbReference type="EMBL" id="OU963868">
    <property type="protein sequence ID" value="CAH0393355.1"/>
    <property type="molecule type" value="Genomic_DNA"/>
</dbReference>
<dbReference type="GO" id="GO:0005730">
    <property type="term" value="C:nucleolus"/>
    <property type="evidence" value="ECO:0007669"/>
    <property type="project" value="TreeGrafter"/>
</dbReference>
<evidence type="ECO:0000256" key="4">
    <source>
        <dbReference type="ARBA" id="ARBA00022723"/>
    </source>
</evidence>
<keyword evidence="9 14" id="KW-0805">Transcription regulation</keyword>
<evidence type="ECO:0000259" key="17">
    <source>
        <dbReference type="PROSITE" id="PS51184"/>
    </source>
</evidence>